<feature type="compositionally biased region" description="Low complexity" evidence="2">
    <location>
        <begin position="683"/>
        <end position="736"/>
    </location>
</feature>
<dbReference type="EMBL" id="BOQP01000008">
    <property type="protein sequence ID" value="GIM70865.1"/>
    <property type="molecule type" value="Genomic_DNA"/>
</dbReference>
<feature type="coiled-coil region" evidence="1">
    <location>
        <begin position="830"/>
        <end position="864"/>
    </location>
</feature>
<protein>
    <recommendedName>
        <fullName evidence="5">Exonuclease SbcCD, C subunit</fullName>
    </recommendedName>
</protein>
<feature type="region of interest" description="Disordered" evidence="2">
    <location>
        <begin position="669"/>
        <end position="736"/>
    </location>
</feature>
<dbReference type="PANTHER" id="PTHR45615:SF80">
    <property type="entry name" value="GRIP DOMAIN-CONTAINING PROTEIN"/>
    <property type="match status" value="1"/>
</dbReference>
<keyword evidence="4" id="KW-1185">Reference proteome</keyword>
<feature type="region of interest" description="Disordered" evidence="2">
    <location>
        <begin position="1451"/>
        <end position="1471"/>
    </location>
</feature>
<evidence type="ECO:0000313" key="3">
    <source>
        <dbReference type="EMBL" id="GIM70865.1"/>
    </source>
</evidence>
<feature type="region of interest" description="Disordered" evidence="2">
    <location>
        <begin position="603"/>
        <end position="632"/>
    </location>
</feature>
<dbReference type="RefSeq" id="WP_212997122.1">
    <property type="nucleotide sequence ID" value="NZ_BAAATW010000003.1"/>
</dbReference>
<evidence type="ECO:0000256" key="1">
    <source>
        <dbReference type="SAM" id="Coils"/>
    </source>
</evidence>
<name>A0A919SFH2_9ACTN</name>
<accession>A0A919SFH2</accession>
<evidence type="ECO:0000256" key="2">
    <source>
        <dbReference type="SAM" id="MobiDB-lite"/>
    </source>
</evidence>
<organism evidence="3 4">
    <name type="scientific">Winogradskya consettensis</name>
    <dbReference type="NCBI Taxonomy" id="113560"/>
    <lineage>
        <taxon>Bacteria</taxon>
        <taxon>Bacillati</taxon>
        <taxon>Actinomycetota</taxon>
        <taxon>Actinomycetes</taxon>
        <taxon>Micromonosporales</taxon>
        <taxon>Micromonosporaceae</taxon>
        <taxon>Winogradskya</taxon>
    </lineage>
</organism>
<gene>
    <name evidence="3" type="ORF">Aco04nite_22530</name>
</gene>
<evidence type="ECO:0008006" key="5">
    <source>
        <dbReference type="Google" id="ProtNLM"/>
    </source>
</evidence>
<evidence type="ECO:0000313" key="4">
    <source>
        <dbReference type="Proteomes" id="UP000680865"/>
    </source>
</evidence>
<dbReference type="Proteomes" id="UP000680865">
    <property type="component" value="Unassembled WGS sequence"/>
</dbReference>
<keyword evidence="1" id="KW-0175">Coiled coil</keyword>
<sequence>MTPLGPAATDRQLAAWRDAMTGHDLPAPARERWQVLRGGVVNLWEFDVAEYWFADGRGQFVGANQSGKSTLMALTTLIMLAGDLDRQYVDTFGQSDKAFRYYVEPTDDARDRRDATAATNRGWAWVEYGRLGADGPEFYTTLLYAQAKRGVAAMPPTWMICRGSARVRDGLELATGQAVVEPKELHDVAGITVFDSGRRYAQRLATELFGFTDTDRYATVLEMLKVLRTPHLGQRLNPDWFTRQIRSALPPIARSEVEELAEGWQQLEQLRRDRDSAREARDAIAGYVNRAWKPWADSVLRLHADELLDADAAVARAGREVAGADGRLAKARHELDAESGRTDELLQAGRAAQTRYEELLRSKAYLDAAGRADHAETLRKEAESARRHARVAADHAGRTLAESSRRAGRLREAEQSVAAARGRAQAIADHAVQSVSRAGLGDGAADWIGRGDADRLTAAISGRRGSVSVLRKLLRAAARAVTLWEAADEKAAAARREFAARDEAADGSAELLSSALQQLSDDLERWAVQAGPAAPDVATRERWLGQVTDMVGTRRPRAVLRGLVTGEWLEPAVTPLTEQVGTLRTQAVAADRAAADALALVERLSQDHDPAPAGPQRWTRRERPASPSAEGAPLWRLVDPVAGCDVDGLEAALDAAGLLDAWVTPDGTWSADRDGHDTVITLPTASGPPDSAPPAASGPPHSARPAASGSPDSARPAASGSPDSARPAAAASPDSARSAAAGSALAESGVGSLAEVLRPAEDAGELEAAIGRILAGIGYAAAGQELAGAVAVSDDGRWVTPVAAGRAGKAVDGAELLGVAARVAARHRRIGELTAQAGESRRTAEELRAEATRLSERVSQLRDRAAQAPDDADAIAAGTAVTAATAERDRAEEILARAGDAAAKAGAASADATSDLSAHATGEGLPVTDDLLDVVAGELDQAAQAVADLSLALAGRTSAERDLASSAEAAASAETAAAEAEHAATEAASEARTAELRAAEASVARDDEEQLELARSLDAERAEIDVRVDASRKAGVRLAEIAAKVAGEVEQRKREEAGAGQRRASALDAWWVPVGSGLAAARELPAPADRSLGSALEQARVAAQTLRPLNWPDTAQEKARRAQAALAKVVGNPAAELRTVLEASGGRSVLTATPEDDDAGLPAVRILVDASGTQHAPADAIRHLDDLVAELDTAHNEKLDQIYTELLSSTFIDHLSDRVKKVQSLLKLVNQVLERHPTGANRTTLRLRRHPAEGQRAGYTILRALENGTIDSSQDDIRAFLGDRVREAQEAGQGSTQDWTEHLAGLLDYRNWFDVVAEFRVEGSDFKPLTKQVHGVDSGGGKVVTLLQPLLATLVALYTESPDSPRPLWLDEAFEGVDPGNRATMLRLLVDFDLDFLLAGPAPLVAAAQVPAAAVWIISRAPAPAPGVDLSLMLWAGRTLEQIVVPDHAGRALTPRRSPEETGPDLFADLD</sequence>
<dbReference type="Pfam" id="PF13558">
    <property type="entry name" value="SbcC_Walker_B"/>
    <property type="match status" value="1"/>
</dbReference>
<dbReference type="PANTHER" id="PTHR45615">
    <property type="entry name" value="MYOSIN HEAVY CHAIN, NON-MUSCLE"/>
    <property type="match status" value="1"/>
</dbReference>
<proteinExistence type="predicted"/>
<comment type="caution">
    <text evidence="3">The sequence shown here is derived from an EMBL/GenBank/DDBJ whole genome shotgun (WGS) entry which is preliminary data.</text>
</comment>
<reference evidence="3" key="1">
    <citation type="submission" date="2021-03" db="EMBL/GenBank/DDBJ databases">
        <title>Whole genome shotgun sequence of Actinoplanes consettensis NBRC 14913.</title>
        <authorList>
            <person name="Komaki H."/>
            <person name="Tamura T."/>
        </authorList>
    </citation>
    <scope>NUCLEOTIDE SEQUENCE</scope>
    <source>
        <strain evidence="3">NBRC 14913</strain>
    </source>
</reference>